<evidence type="ECO:0000313" key="3">
    <source>
        <dbReference type="Proteomes" id="UP000199771"/>
    </source>
</evidence>
<organism evidence="2 3">
    <name type="scientific">Fontimonas thermophila</name>
    <dbReference type="NCBI Taxonomy" id="1076937"/>
    <lineage>
        <taxon>Bacteria</taxon>
        <taxon>Pseudomonadati</taxon>
        <taxon>Pseudomonadota</taxon>
        <taxon>Gammaproteobacteria</taxon>
        <taxon>Nevskiales</taxon>
        <taxon>Nevskiaceae</taxon>
        <taxon>Fontimonas</taxon>
    </lineage>
</organism>
<dbReference type="Proteomes" id="UP000199771">
    <property type="component" value="Unassembled WGS sequence"/>
</dbReference>
<dbReference type="PROSITE" id="PS51782">
    <property type="entry name" value="LYSM"/>
    <property type="match status" value="1"/>
</dbReference>
<dbReference type="AlphaFoldDB" id="A0A1I2IS01"/>
<dbReference type="CDD" id="cd00118">
    <property type="entry name" value="LysM"/>
    <property type="match status" value="1"/>
</dbReference>
<keyword evidence="3" id="KW-1185">Reference proteome</keyword>
<gene>
    <name evidence="2" type="ORF">SAMN04488120_10478</name>
</gene>
<dbReference type="STRING" id="1076937.SAMN04488120_10478"/>
<dbReference type="InterPro" id="IPR018392">
    <property type="entry name" value="LysM"/>
</dbReference>
<dbReference type="InterPro" id="IPR052196">
    <property type="entry name" value="Bact_Kbp"/>
</dbReference>
<sequence length="261" mass="29052">MIPNRYRWAAPAILAIALTACGLHRIPPPSQRIAPAVAPEQASATPPAQSAQTLADGLLAAARARHAEAAAAWPDWPERGETERLLTAAERAARTGDDGRMRDLATQALQRADEALDTAYLLRADVELQKLQTYTGLSDEQLERMRVAELALARRQGRSAWELLNALNRELAQANKRYVVAAGDSLWVISGRPEIYGNPYLWPLVWEANLDVIRDPNRLRAGQQLRIRLHPTIEQVVRAIETARSYRRTTVHIGEVRETTP</sequence>
<dbReference type="EMBL" id="FOOC01000004">
    <property type="protein sequence ID" value="SFF43291.1"/>
    <property type="molecule type" value="Genomic_DNA"/>
</dbReference>
<accession>A0A1I2IS01</accession>
<dbReference type="OrthoDB" id="370541at2"/>
<evidence type="ECO:0000259" key="1">
    <source>
        <dbReference type="PROSITE" id="PS51782"/>
    </source>
</evidence>
<dbReference type="PANTHER" id="PTHR34700:SF4">
    <property type="entry name" value="PHAGE-LIKE ELEMENT PBSX PROTEIN XKDP"/>
    <property type="match status" value="1"/>
</dbReference>
<dbReference type="Pfam" id="PF01476">
    <property type="entry name" value="LysM"/>
    <property type="match status" value="1"/>
</dbReference>
<dbReference type="PROSITE" id="PS51257">
    <property type="entry name" value="PROKAR_LIPOPROTEIN"/>
    <property type="match status" value="1"/>
</dbReference>
<feature type="domain" description="LysM" evidence="1">
    <location>
        <begin position="176"/>
        <end position="227"/>
    </location>
</feature>
<evidence type="ECO:0000313" key="2">
    <source>
        <dbReference type="EMBL" id="SFF43291.1"/>
    </source>
</evidence>
<proteinExistence type="predicted"/>
<dbReference type="PANTHER" id="PTHR34700">
    <property type="entry name" value="POTASSIUM BINDING PROTEIN KBP"/>
    <property type="match status" value="1"/>
</dbReference>
<protein>
    <submittedName>
        <fullName evidence="2">LysM domain-containing protein</fullName>
    </submittedName>
</protein>
<dbReference type="Gene3D" id="3.10.350.10">
    <property type="entry name" value="LysM domain"/>
    <property type="match status" value="1"/>
</dbReference>
<dbReference type="RefSeq" id="WP_091532628.1">
    <property type="nucleotide sequence ID" value="NZ_FOOC01000004.1"/>
</dbReference>
<dbReference type="InterPro" id="IPR036779">
    <property type="entry name" value="LysM_dom_sf"/>
</dbReference>
<name>A0A1I2IS01_9GAMM</name>
<reference evidence="2 3" key="1">
    <citation type="submission" date="2016-10" db="EMBL/GenBank/DDBJ databases">
        <authorList>
            <person name="de Groot N.N."/>
        </authorList>
    </citation>
    <scope>NUCLEOTIDE SEQUENCE [LARGE SCALE GENOMIC DNA]</scope>
    <source>
        <strain evidence="2 3">DSM 23609</strain>
    </source>
</reference>